<dbReference type="InterPro" id="IPR036986">
    <property type="entry name" value="S4_RNA-bd_sf"/>
</dbReference>
<reference evidence="9 10" key="1">
    <citation type="submission" date="2018-05" db="EMBL/GenBank/DDBJ databases">
        <title>Complete Genome Sequence of Methylobacterium sp. 17Sr1-43.</title>
        <authorList>
            <person name="Srinivasan S."/>
        </authorList>
    </citation>
    <scope>NUCLEOTIDE SEQUENCE [LARGE SCALE GENOMIC DNA]</scope>
    <source>
        <strain evidence="9 10">17Sr1-43</strain>
    </source>
</reference>
<feature type="compositionally biased region" description="Basic and acidic residues" evidence="7">
    <location>
        <begin position="339"/>
        <end position="384"/>
    </location>
</feature>
<dbReference type="Pfam" id="PF00849">
    <property type="entry name" value="PseudoU_synth_2"/>
    <property type="match status" value="1"/>
</dbReference>
<feature type="compositionally biased region" description="Basic and acidic residues" evidence="7">
    <location>
        <begin position="29"/>
        <end position="64"/>
    </location>
</feature>
<evidence type="ECO:0000313" key="10">
    <source>
        <dbReference type="Proteomes" id="UP000246058"/>
    </source>
</evidence>
<dbReference type="Proteomes" id="UP000246058">
    <property type="component" value="Chromosome"/>
</dbReference>
<feature type="compositionally biased region" description="Basic and acidic residues" evidence="7">
    <location>
        <begin position="480"/>
        <end position="541"/>
    </location>
</feature>
<dbReference type="InterPro" id="IPR006145">
    <property type="entry name" value="PsdUridine_synth_RsuA/RluA"/>
</dbReference>
<proteinExistence type="inferred from homology"/>
<gene>
    <name evidence="9" type="ORF">DK427_12845</name>
</gene>
<dbReference type="InterPro" id="IPR020103">
    <property type="entry name" value="PsdUridine_synth_cat_dom_sf"/>
</dbReference>
<dbReference type="GO" id="GO:0120159">
    <property type="term" value="F:rRNA pseudouridine synthase activity"/>
    <property type="evidence" value="ECO:0007669"/>
    <property type="project" value="UniProtKB-ARBA"/>
</dbReference>
<dbReference type="PANTHER" id="PTHR47683:SF3">
    <property type="entry name" value="RIBOSOMAL LARGE SUBUNIT PSEUDOURIDINE SYNTHASE B"/>
    <property type="match status" value="1"/>
</dbReference>
<dbReference type="InterPro" id="IPR042092">
    <property type="entry name" value="PsdUridine_s_RsuA/RluB/E/F_cat"/>
</dbReference>
<evidence type="ECO:0000256" key="7">
    <source>
        <dbReference type="SAM" id="MobiDB-lite"/>
    </source>
</evidence>
<dbReference type="RefSeq" id="WP_109951606.1">
    <property type="nucleotide sequence ID" value="NZ_CP029551.1"/>
</dbReference>
<evidence type="ECO:0000259" key="8">
    <source>
        <dbReference type="SMART" id="SM00363"/>
    </source>
</evidence>
<comment type="similarity">
    <text evidence="2 6">Belongs to the pseudouridine synthase RsuA family.</text>
</comment>
<dbReference type="InterPro" id="IPR000748">
    <property type="entry name" value="PsdUridine_synth_RsuA/RluB/E/F"/>
</dbReference>
<dbReference type="CDD" id="cd00165">
    <property type="entry name" value="S4"/>
    <property type="match status" value="1"/>
</dbReference>
<evidence type="ECO:0000256" key="2">
    <source>
        <dbReference type="ARBA" id="ARBA00008348"/>
    </source>
</evidence>
<feature type="compositionally biased region" description="Basic and acidic residues" evidence="7">
    <location>
        <begin position="426"/>
        <end position="457"/>
    </location>
</feature>
<dbReference type="OrthoDB" id="9807213at2"/>
<dbReference type="SUPFAM" id="SSF55174">
    <property type="entry name" value="Alpha-L RNA-binding motif"/>
    <property type="match status" value="1"/>
</dbReference>
<comment type="catalytic activity">
    <reaction evidence="1">
        <text>a uridine in RNA = a pseudouridine in RNA</text>
        <dbReference type="Rhea" id="RHEA:48348"/>
        <dbReference type="Rhea" id="RHEA-COMP:12068"/>
        <dbReference type="Rhea" id="RHEA-COMP:12069"/>
        <dbReference type="ChEBI" id="CHEBI:65314"/>
        <dbReference type="ChEBI" id="CHEBI:65315"/>
    </reaction>
</comment>
<dbReference type="InterPro" id="IPR002942">
    <property type="entry name" value="S4_RNA-bd"/>
</dbReference>
<dbReference type="NCBIfam" id="TIGR00093">
    <property type="entry name" value="pseudouridine synthase"/>
    <property type="match status" value="1"/>
</dbReference>
<dbReference type="EC" id="5.4.99.-" evidence="6"/>
<evidence type="ECO:0000256" key="4">
    <source>
        <dbReference type="ARBA" id="ARBA00023235"/>
    </source>
</evidence>
<dbReference type="KEGG" id="meti:DK427_12845"/>
<dbReference type="InterPro" id="IPR050343">
    <property type="entry name" value="RsuA_PseudoU_synthase"/>
</dbReference>
<dbReference type="Gene3D" id="3.30.70.580">
    <property type="entry name" value="Pseudouridine synthase I, catalytic domain, N-terminal subdomain"/>
    <property type="match status" value="1"/>
</dbReference>
<feature type="compositionally biased region" description="Basic and acidic residues" evidence="7">
    <location>
        <begin position="410"/>
        <end position="419"/>
    </location>
</feature>
<feature type="region of interest" description="Disordered" evidence="7">
    <location>
        <begin position="1"/>
        <end position="78"/>
    </location>
</feature>
<feature type="compositionally biased region" description="Gly residues" evidence="7">
    <location>
        <begin position="643"/>
        <end position="679"/>
    </location>
</feature>
<dbReference type="Gene3D" id="3.30.70.1560">
    <property type="entry name" value="Alpha-L RNA-binding motif"/>
    <property type="match status" value="1"/>
</dbReference>
<evidence type="ECO:0000256" key="1">
    <source>
        <dbReference type="ARBA" id="ARBA00000073"/>
    </source>
</evidence>
<accession>A0A2U8VS61</accession>
<dbReference type="InterPro" id="IPR018496">
    <property type="entry name" value="PsdUridine_synth_RsuA/RluB_CS"/>
</dbReference>
<evidence type="ECO:0000313" key="9">
    <source>
        <dbReference type="EMBL" id="AWN36505.1"/>
    </source>
</evidence>
<dbReference type="EMBL" id="CP029551">
    <property type="protein sequence ID" value="AWN36505.1"/>
    <property type="molecule type" value="Genomic_DNA"/>
</dbReference>
<evidence type="ECO:0000256" key="6">
    <source>
        <dbReference type="RuleBase" id="RU003887"/>
    </source>
</evidence>
<name>A0A2U8VS61_9HYPH</name>
<dbReference type="Gene3D" id="3.10.290.10">
    <property type="entry name" value="RNA-binding S4 domain"/>
    <property type="match status" value="1"/>
</dbReference>
<dbReference type="PROSITE" id="PS01149">
    <property type="entry name" value="PSI_RSU"/>
    <property type="match status" value="1"/>
</dbReference>
<dbReference type="PANTHER" id="PTHR47683">
    <property type="entry name" value="PSEUDOURIDINE SYNTHASE FAMILY PROTEIN-RELATED"/>
    <property type="match status" value="1"/>
</dbReference>
<dbReference type="PROSITE" id="PS50889">
    <property type="entry name" value="S4"/>
    <property type="match status" value="1"/>
</dbReference>
<dbReference type="Pfam" id="PF01479">
    <property type="entry name" value="S4"/>
    <property type="match status" value="1"/>
</dbReference>
<dbReference type="SUPFAM" id="SSF55120">
    <property type="entry name" value="Pseudouridine synthase"/>
    <property type="match status" value="1"/>
</dbReference>
<evidence type="ECO:0000256" key="5">
    <source>
        <dbReference type="PROSITE-ProRule" id="PRU00182"/>
    </source>
</evidence>
<dbReference type="AlphaFoldDB" id="A0A2U8VS61"/>
<sequence length="679" mass="72272">MSDNSSESGRDGRADDPSAQAWTPATDANTEKPDSERRPKARDARAERAGGDAPLRRRAPEHPAKPTAPSEAPEESAYEGERIAKAIARAGIASRRDAEAMIAAGRVSLNGQVLDSPAVNVTESDRILIDGEPMPERERTRLWIFHKPRGLVTTARDPEGRQTVFEALPEDMPRVVAVGRLDINTEGLLLLTNDGGLAKVIAHPDTGWLRRYRVRAHGDTDQAQLDRLRKGVTIDGMEYGPVEATLDRVQGDNLWITMGLREGKNREVKRILEHLGLQVNRLIRLSFGPFQLGDLEMGLTEEVRTKVLKEQLGKTLAEQAGVDFESPVREPIAPFGSPKQKEAARQDAGRQEAGRQEARTERADRGERGERSYRDGGERGERPARPARPAAAPERVPTGGMGPGPRRSVWRADEGETQRPGRPPRRGADPKIERAAAAERGRERVGAIKSGERRVLVERLGPSPQPEPAAEPPKRRPRYAKSDEAGAPRADARPRYRSGDEARGERAARADRAPRPDRAARTDRPARAERAPRGEGAERAPRRAGGSEGGGRSGDRGFGERGYGEARGTGPRDAGARPGGKFGDRKPGGSFGGGKPGGAKFGGRPGAAKSGGSEGGGYKAGPKPGGRPGGFGGRGEGAPTRGGRPGGKPGGFKSGGFKPGGGGPGGRSGGGGRPPRGAR</sequence>
<dbReference type="GO" id="GO:0000455">
    <property type="term" value="P:enzyme-directed rRNA pseudouridine synthesis"/>
    <property type="evidence" value="ECO:0007669"/>
    <property type="project" value="UniProtKB-ARBA"/>
</dbReference>
<keyword evidence="4 6" id="KW-0413">Isomerase</keyword>
<feature type="domain" description="RNA-binding S4" evidence="8">
    <location>
        <begin position="81"/>
        <end position="140"/>
    </location>
</feature>
<keyword evidence="3 5" id="KW-0694">RNA-binding</keyword>
<feature type="compositionally biased region" description="Gly residues" evidence="7">
    <location>
        <begin position="589"/>
        <end position="605"/>
    </location>
</feature>
<evidence type="ECO:0000256" key="3">
    <source>
        <dbReference type="ARBA" id="ARBA00022884"/>
    </source>
</evidence>
<dbReference type="SMART" id="SM00363">
    <property type="entry name" value="S4"/>
    <property type="match status" value="1"/>
</dbReference>
<dbReference type="GO" id="GO:0003723">
    <property type="term" value="F:RNA binding"/>
    <property type="evidence" value="ECO:0007669"/>
    <property type="project" value="UniProtKB-KW"/>
</dbReference>
<protein>
    <recommendedName>
        <fullName evidence="6">Pseudouridine synthase</fullName>
        <ecNumber evidence="6">5.4.99.-</ecNumber>
    </recommendedName>
</protein>
<dbReference type="InterPro" id="IPR020094">
    <property type="entry name" value="TruA/RsuA/RluB/E/F_N"/>
</dbReference>
<organism evidence="9 10">
    <name type="scientific">Methylobacterium radiodurans</name>
    <dbReference type="NCBI Taxonomy" id="2202828"/>
    <lineage>
        <taxon>Bacteria</taxon>
        <taxon>Pseudomonadati</taxon>
        <taxon>Pseudomonadota</taxon>
        <taxon>Alphaproteobacteria</taxon>
        <taxon>Hyphomicrobiales</taxon>
        <taxon>Methylobacteriaceae</taxon>
        <taxon>Methylobacterium</taxon>
    </lineage>
</organism>
<feature type="compositionally biased region" description="Basic and acidic residues" evidence="7">
    <location>
        <begin position="553"/>
        <end position="564"/>
    </location>
</feature>
<keyword evidence="10" id="KW-1185">Reference proteome</keyword>
<feature type="region of interest" description="Disordered" evidence="7">
    <location>
        <begin position="322"/>
        <end position="679"/>
    </location>
</feature>
<feature type="compositionally biased region" description="Gly residues" evidence="7">
    <location>
        <begin position="612"/>
        <end position="636"/>
    </location>
</feature>